<dbReference type="InterPro" id="IPR041711">
    <property type="entry name" value="Met-tRNA-FMT_N"/>
</dbReference>
<name>A0A4S2N845_9PEZI</name>
<evidence type="ECO:0000313" key="8">
    <source>
        <dbReference type="Proteomes" id="UP000298138"/>
    </source>
</evidence>
<dbReference type="InterPro" id="IPR011034">
    <property type="entry name" value="Formyl_transferase-like_C_sf"/>
</dbReference>
<dbReference type="EMBL" id="ML220112">
    <property type="protein sequence ID" value="TGZ85552.1"/>
    <property type="molecule type" value="Genomic_DNA"/>
</dbReference>
<dbReference type="SUPFAM" id="SSF50486">
    <property type="entry name" value="FMT C-terminal domain-like"/>
    <property type="match status" value="1"/>
</dbReference>
<dbReference type="CDD" id="cd08646">
    <property type="entry name" value="FMT_core_Met-tRNA-FMT_N"/>
    <property type="match status" value="1"/>
</dbReference>
<dbReference type="InterPro" id="IPR036477">
    <property type="entry name" value="Formyl_transf_N_sf"/>
</dbReference>
<dbReference type="SUPFAM" id="SSF53328">
    <property type="entry name" value="Formyltransferase"/>
    <property type="match status" value="1"/>
</dbReference>
<dbReference type="PANTHER" id="PTHR11138">
    <property type="entry name" value="METHIONYL-TRNA FORMYLTRANSFERASE"/>
    <property type="match status" value="1"/>
</dbReference>
<dbReference type="InterPro" id="IPR005793">
    <property type="entry name" value="Formyl_trans_C"/>
</dbReference>
<comment type="similarity">
    <text evidence="1">Belongs to the Fmt family.</text>
</comment>
<accession>A0A4S2N845</accession>
<dbReference type="GO" id="GO:0005739">
    <property type="term" value="C:mitochondrion"/>
    <property type="evidence" value="ECO:0007669"/>
    <property type="project" value="TreeGrafter"/>
</dbReference>
<keyword evidence="3 7" id="KW-0808">Transferase</keyword>
<dbReference type="GO" id="GO:0004479">
    <property type="term" value="F:methionyl-tRNA formyltransferase activity"/>
    <property type="evidence" value="ECO:0007669"/>
    <property type="project" value="UniProtKB-EC"/>
</dbReference>
<dbReference type="Proteomes" id="UP000298138">
    <property type="component" value="Unassembled WGS sequence"/>
</dbReference>
<dbReference type="OrthoDB" id="10268103at2759"/>
<reference evidence="7 8" key="1">
    <citation type="submission" date="2019-04" db="EMBL/GenBank/DDBJ databases">
        <title>Comparative genomics and transcriptomics to analyze fruiting body development in filamentous ascomycetes.</title>
        <authorList>
            <consortium name="DOE Joint Genome Institute"/>
            <person name="Lutkenhaus R."/>
            <person name="Traeger S."/>
            <person name="Breuer J."/>
            <person name="Kuo A."/>
            <person name="Lipzen A."/>
            <person name="Pangilinan J."/>
            <person name="Dilworth D."/>
            <person name="Sandor L."/>
            <person name="Poggeler S."/>
            <person name="Barry K."/>
            <person name="Grigoriev I.V."/>
            <person name="Nowrousian M."/>
        </authorList>
    </citation>
    <scope>NUCLEOTIDE SEQUENCE [LARGE SCALE GENOMIC DNA]</scope>
    <source>
        <strain evidence="7 8">CBS 389.68</strain>
    </source>
</reference>
<dbReference type="FunCoup" id="A0A4S2N845">
    <property type="interactions" value="257"/>
</dbReference>
<sequence>MLLLCRPRLPSTPLWRLARAQCSRYSTVQREPLSILFAGSDDFSIVSLRALREEQERNPDLIKSLSVLCRTPGKVGRKLDIIKDVPIAAVAESLELPIHRISGFDSDATTLPDPSTNLLIAVSFGLKIPAGIINALPHGGLNVHPSLLPTYRGAAPIHRIFLDQARETGVSIQTLHPTRIDHGEILKQTSPPIKVTKSTSYPALREQLAEEGARLLVETLREGLYASELAQPGRGLKTGYPSCLAKKVTKDDMRVDWGSWEQWMMKQRAEMFGSLWTTLEDVGKNKPGKRIILDNIECIPSKHGALTEAQKLFSDLEPGQFRFWKRQILGGGQGKPDLWMLVKCKDGFVRIGGVQLDGKKRVDAGEWAQGLKCRGAGKTLV</sequence>
<dbReference type="Pfam" id="PF00551">
    <property type="entry name" value="Formyl_trans_N"/>
    <property type="match status" value="1"/>
</dbReference>
<evidence type="ECO:0000313" key="7">
    <source>
        <dbReference type="EMBL" id="TGZ85552.1"/>
    </source>
</evidence>
<evidence type="ECO:0000256" key="2">
    <source>
        <dbReference type="ARBA" id="ARBA00012261"/>
    </source>
</evidence>
<gene>
    <name evidence="7" type="ORF">EX30DRAFT_27005</name>
</gene>
<dbReference type="InterPro" id="IPR002376">
    <property type="entry name" value="Formyl_transf_N"/>
</dbReference>
<evidence type="ECO:0000256" key="4">
    <source>
        <dbReference type="ARBA" id="ARBA00022917"/>
    </source>
</evidence>
<keyword evidence="8" id="KW-1185">Reference proteome</keyword>
<dbReference type="AlphaFoldDB" id="A0A4S2N845"/>
<organism evidence="7 8">
    <name type="scientific">Ascodesmis nigricans</name>
    <dbReference type="NCBI Taxonomy" id="341454"/>
    <lineage>
        <taxon>Eukaryota</taxon>
        <taxon>Fungi</taxon>
        <taxon>Dikarya</taxon>
        <taxon>Ascomycota</taxon>
        <taxon>Pezizomycotina</taxon>
        <taxon>Pezizomycetes</taxon>
        <taxon>Pezizales</taxon>
        <taxon>Ascodesmidaceae</taxon>
        <taxon>Ascodesmis</taxon>
    </lineage>
</organism>
<dbReference type="EC" id="2.1.2.9" evidence="2"/>
<evidence type="ECO:0000256" key="3">
    <source>
        <dbReference type="ARBA" id="ARBA00022679"/>
    </source>
</evidence>
<proteinExistence type="inferred from homology"/>
<evidence type="ECO:0000259" key="5">
    <source>
        <dbReference type="Pfam" id="PF00551"/>
    </source>
</evidence>
<dbReference type="Gene3D" id="3.40.50.12230">
    <property type="match status" value="1"/>
</dbReference>
<feature type="domain" description="Formyl transferase N-terminal" evidence="5">
    <location>
        <begin position="38"/>
        <end position="219"/>
    </location>
</feature>
<dbReference type="STRING" id="341454.A0A4S2N845"/>
<feature type="domain" description="Formyl transferase C-terminal" evidence="6">
    <location>
        <begin position="305"/>
        <end position="371"/>
    </location>
</feature>
<dbReference type="Pfam" id="PF02911">
    <property type="entry name" value="Formyl_trans_C"/>
    <property type="match status" value="1"/>
</dbReference>
<evidence type="ECO:0000256" key="1">
    <source>
        <dbReference type="ARBA" id="ARBA00010699"/>
    </source>
</evidence>
<evidence type="ECO:0000259" key="6">
    <source>
        <dbReference type="Pfam" id="PF02911"/>
    </source>
</evidence>
<dbReference type="PANTHER" id="PTHR11138:SF5">
    <property type="entry name" value="METHIONYL-TRNA FORMYLTRANSFERASE, MITOCHONDRIAL"/>
    <property type="match status" value="1"/>
</dbReference>
<keyword evidence="4" id="KW-0648">Protein biosynthesis</keyword>
<protein>
    <recommendedName>
        <fullName evidence="2">methionyl-tRNA formyltransferase</fullName>
        <ecNumber evidence="2">2.1.2.9</ecNumber>
    </recommendedName>
</protein>
<dbReference type="InParanoid" id="A0A4S2N845"/>